<reference evidence="1" key="1">
    <citation type="journal article" date="2020" name="Mol. Plant Microbe Interact.">
        <title>Genome Sequence of the Biocontrol Agent Coniothyrium minitans strain Conio (IMI 134523).</title>
        <authorList>
            <person name="Patel D."/>
            <person name="Shittu T.A."/>
            <person name="Baroncelli R."/>
            <person name="Muthumeenakshi S."/>
            <person name="Osborne T.H."/>
            <person name="Janganan T.K."/>
            <person name="Sreenivasaprasad S."/>
        </authorList>
    </citation>
    <scope>NUCLEOTIDE SEQUENCE</scope>
    <source>
        <strain evidence="1">Conio</strain>
    </source>
</reference>
<organism evidence="1 2">
    <name type="scientific">Paraphaeosphaeria minitans</name>
    <dbReference type="NCBI Taxonomy" id="565426"/>
    <lineage>
        <taxon>Eukaryota</taxon>
        <taxon>Fungi</taxon>
        <taxon>Dikarya</taxon>
        <taxon>Ascomycota</taxon>
        <taxon>Pezizomycotina</taxon>
        <taxon>Dothideomycetes</taxon>
        <taxon>Pleosporomycetidae</taxon>
        <taxon>Pleosporales</taxon>
        <taxon>Massarineae</taxon>
        <taxon>Didymosphaeriaceae</taxon>
        <taxon>Paraphaeosphaeria</taxon>
    </lineage>
</organism>
<dbReference type="OrthoDB" id="10459856at2759"/>
<evidence type="ECO:0000313" key="1">
    <source>
        <dbReference type="EMBL" id="KAF9732775.1"/>
    </source>
</evidence>
<accession>A0A9P6KNA9</accession>
<name>A0A9P6KNA9_9PLEO</name>
<keyword evidence="2" id="KW-1185">Reference proteome</keyword>
<protein>
    <submittedName>
        <fullName evidence="1">Uncharacterized protein</fullName>
    </submittedName>
</protein>
<dbReference type="Proteomes" id="UP000756921">
    <property type="component" value="Unassembled WGS sequence"/>
</dbReference>
<gene>
    <name evidence="1" type="ORF">PMIN01_09633</name>
</gene>
<evidence type="ECO:0000313" key="2">
    <source>
        <dbReference type="Proteomes" id="UP000756921"/>
    </source>
</evidence>
<proteinExistence type="predicted"/>
<dbReference type="EMBL" id="WJXW01000010">
    <property type="protein sequence ID" value="KAF9732775.1"/>
    <property type="molecule type" value="Genomic_DNA"/>
</dbReference>
<sequence length="69" mass="7501">MSFLVSGTLGSKQPRFPLRRDLRAVRMHCTRHHTSIFPVFGEGCSCMRKGGLVAQHLQPAAGRLAGPGL</sequence>
<dbReference type="AlphaFoldDB" id="A0A9P6KNA9"/>
<comment type="caution">
    <text evidence="1">The sequence shown here is derived from an EMBL/GenBank/DDBJ whole genome shotgun (WGS) entry which is preliminary data.</text>
</comment>